<sequence>MQIPDDITPILREIDQSLKEKAIPPHSRPIMAVIEFGNRFRISLPIAKLPPGAPEELAATSVYTDRIHRWYEEVYGDLIKTDFSEKAKVAVLADEDIWEMRIPLIYGMAVIGVKRELPKETGKRIGTKVLDINACASLTGITEARLQHFSDDDLNEVYGLFVVGLDVRKAFDRFRKADPMFAAAEDDWAAAVANMTSQSPNWGHARWASLQMTEKFMKGLITLVGDVPVKRVHDLMELHDALAFSAPGMNLKHLLADIQCGAGVRYNDPKTPSTRQQAYAAHKASVLVVRVLGDVQYSQNR</sequence>
<gene>
    <name evidence="1" type="ORF">GCM10007291_43030</name>
</gene>
<evidence type="ECO:0000313" key="1">
    <source>
        <dbReference type="EMBL" id="GHC36930.1"/>
    </source>
</evidence>
<dbReference type="EMBL" id="BMYI01000021">
    <property type="protein sequence ID" value="GHC36930.1"/>
    <property type="molecule type" value="Genomic_DNA"/>
</dbReference>
<dbReference type="Proteomes" id="UP000658305">
    <property type="component" value="Unassembled WGS sequence"/>
</dbReference>
<proteinExistence type="predicted"/>
<evidence type="ECO:0000313" key="2">
    <source>
        <dbReference type="Proteomes" id="UP000658305"/>
    </source>
</evidence>
<protein>
    <recommendedName>
        <fullName evidence="3">HEPN domain-containing protein</fullName>
    </recommendedName>
</protein>
<keyword evidence="2" id="KW-1185">Reference proteome</keyword>
<dbReference type="RefSeq" id="WP_010398672.1">
    <property type="nucleotide sequence ID" value="NZ_BMYI01000021.1"/>
</dbReference>
<name>A0ABQ3FS11_9RHOB</name>
<reference evidence="2" key="1">
    <citation type="journal article" date="2019" name="Int. J. Syst. Evol. Microbiol.">
        <title>The Global Catalogue of Microorganisms (GCM) 10K type strain sequencing project: providing services to taxonomists for standard genome sequencing and annotation.</title>
        <authorList>
            <consortium name="The Broad Institute Genomics Platform"/>
            <consortium name="The Broad Institute Genome Sequencing Center for Infectious Disease"/>
            <person name="Wu L."/>
            <person name="Ma J."/>
        </authorList>
    </citation>
    <scope>NUCLEOTIDE SEQUENCE [LARGE SCALE GENOMIC DNA]</scope>
    <source>
        <strain evidence="2">KCTC 23298</strain>
    </source>
</reference>
<evidence type="ECO:0008006" key="3">
    <source>
        <dbReference type="Google" id="ProtNLM"/>
    </source>
</evidence>
<organism evidence="1 2">
    <name type="scientific">Gemmobacter nanjingensis</name>
    <dbReference type="NCBI Taxonomy" id="488454"/>
    <lineage>
        <taxon>Bacteria</taxon>
        <taxon>Pseudomonadati</taxon>
        <taxon>Pseudomonadota</taxon>
        <taxon>Alphaproteobacteria</taxon>
        <taxon>Rhodobacterales</taxon>
        <taxon>Paracoccaceae</taxon>
        <taxon>Gemmobacter</taxon>
    </lineage>
</organism>
<dbReference type="Gene3D" id="1.20.120.330">
    <property type="entry name" value="Nucleotidyltransferases domain 2"/>
    <property type="match status" value="1"/>
</dbReference>
<accession>A0ABQ3FS11</accession>
<comment type="caution">
    <text evidence="1">The sequence shown here is derived from an EMBL/GenBank/DDBJ whole genome shotgun (WGS) entry which is preliminary data.</text>
</comment>